<evidence type="ECO:0000256" key="2">
    <source>
        <dbReference type="ARBA" id="ARBA00022475"/>
    </source>
</evidence>
<dbReference type="GO" id="GO:0009055">
    <property type="term" value="F:electron transfer activity"/>
    <property type="evidence" value="ECO:0007669"/>
    <property type="project" value="InterPro"/>
</dbReference>
<feature type="transmembrane region" description="Helical" evidence="6">
    <location>
        <begin position="12"/>
        <end position="35"/>
    </location>
</feature>
<gene>
    <name evidence="8" type="ORF">KDU71_11785</name>
</gene>
<feature type="domain" description="Cytochrome b561 bacterial/Ni-hydrogenase" evidence="7">
    <location>
        <begin position="8"/>
        <end position="199"/>
    </location>
</feature>
<reference evidence="8" key="2">
    <citation type="submission" date="2021-04" db="EMBL/GenBank/DDBJ databases">
        <authorList>
            <person name="Zhang T."/>
            <person name="Zhang Y."/>
            <person name="Lu D."/>
            <person name="Zuo D."/>
            <person name="Du Z."/>
        </authorList>
    </citation>
    <scope>NUCLEOTIDE SEQUENCE</scope>
    <source>
        <strain evidence="8">JR1</strain>
    </source>
</reference>
<dbReference type="InterPro" id="IPR051542">
    <property type="entry name" value="Hydrogenase_cytochrome"/>
</dbReference>
<dbReference type="InterPro" id="IPR016174">
    <property type="entry name" value="Di-haem_cyt_TM"/>
</dbReference>
<evidence type="ECO:0000256" key="5">
    <source>
        <dbReference type="ARBA" id="ARBA00023136"/>
    </source>
</evidence>
<proteinExistence type="predicted"/>
<comment type="subcellular location">
    <subcellularLocation>
        <location evidence="1">Cell membrane</location>
        <topology evidence="1">Multi-pass membrane protein</topology>
    </subcellularLocation>
</comment>
<dbReference type="GO" id="GO:0005886">
    <property type="term" value="C:plasma membrane"/>
    <property type="evidence" value="ECO:0007669"/>
    <property type="project" value="UniProtKB-SubCell"/>
</dbReference>
<dbReference type="RefSeq" id="WP_212191156.1">
    <property type="nucleotide sequence ID" value="NZ_JAGTAR010000017.1"/>
</dbReference>
<feature type="transmembrane region" description="Helical" evidence="6">
    <location>
        <begin position="165"/>
        <end position="185"/>
    </location>
</feature>
<feature type="transmembrane region" description="Helical" evidence="6">
    <location>
        <begin position="123"/>
        <end position="145"/>
    </location>
</feature>
<dbReference type="GO" id="GO:0022904">
    <property type="term" value="P:respiratory electron transport chain"/>
    <property type="evidence" value="ECO:0007669"/>
    <property type="project" value="InterPro"/>
</dbReference>
<protein>
    <submittedName>
        <fullName evidence="8">Cytochrome b/b6 domain-containing protein</fullName>
    </submittedName>
</protein>
<dbReference type="InterPro" id="IPR011577">
    <property type="entry name" value="Cyt_b561_bac/Ni-Hgenase"/>
</dbReference>
<keyword evidence="2" id="KW-1003">Cell membrane</keyword>
<name>A0A941F3U7_9BACT</name>
<evidence type="ECO:0000256" key="3">
    <source>
        <dbReference type="ARBA" id="ARBA00022692"/>
    </source>
</evidence>
<organism evidence="8 9">
    <name type="scientific">Carboxylicivirga sediminis</name>
    <dbReference type="NCBI Taxonomy" id="2006564"/>
    <lineage>
        <taxon>Bacteria</taxon>
        <taxon>Pseudomonadati</taxon>
        <taxon>Bacteroidota</taxon>
        <taxon>Bacteroidia</taxon>
        <taxon>Marinilabiliales</taxon>
        <taxon>Marinilabiliaceae</taxon>
        <taxon>Carboxylicivirga</taxon>
    </lineage>
</organism>
<evidence type="ECO:0000313" key="9">
    <source>
        <dbReference type="Proteomes" id="UP000679220"/>
    </source>
</evidence>
<evidence type="ECO:0000256" key="6">
    <source>
        <dbReference type="SAM" id="Phobius"/>
    </source>
</evidence>
<feature type="transmembrane region" description="Helical" evidence="6">
    <location>
        <begin position="55"/>
        <end position="74"/>
    </location>
</feature>
<dbReference type="Gene3D" id="1.20.950.20">
    <property type="entry name" value="Transmembrane di-heme cytochromes, Chain C"/>
    <property type="match status" value="1"/>
</dbReference>
<comment type="caution">
    <text evidence="8">The sequence shown here is derived from an EMBL/GenBank/DDBJ whole genome shotgun (WGS) entry which is preliminary data.</text>
</comment>
<dbReference type="Proteomes" id="UP000679220">
    <property type="component" value="Unassembled WGS sequence"/>
</dbReference>
<accession>A0A941F3U7</accession>
<keyword evidence="3 6" id="KW-0812">Transmembrane</keyword>
<reference evidence="8" key="1">
    <citation type="journal article" date="2018" name="Int. J. Syst. Evol. Microbiol.">
        <title>Carboxylicivirga sediminis sp. nov., isolated from coastal sediment.</title>
        <authorList>
            <person name="Wang F.Q."/>
            <person name="Ren L.H."/>
            <person name="Zou R.J."/>
            <person name="Sun Y.Z."/>
            <person name="Liu X.J."/>
            <person name="Jiang F."/>
            <person name="Liu L.J."/>
        </authorList>
    </citation>
    <scope>NUCLEOTIDE SEQUENCE</scope>
    <source>
        <strain evidence="8">JR1</strain>
    </source>
</reference>
<dbReference type="AlphaFoldDB" id="A0A941F3U7"/>
<evidence type="ECO:0000259" key="7">
    <source>
        <dbReference type="Pfam" id="PF01292"/>
    </source>
</evidence>
<dbReference type="PANTHER" id="PTHR30485">
    <property type="entry name" value="NI/FE-HYDROGENASE 1 B-TYPE CYTOCHROME SUBUNIT"/>
    <property type="match status" value="1"/>
</dbReference>
<evidence type="ECO:0000313" key="8">
    <source>
        <dbReference type="EMBL" id="MBR8536241.1"/>
    </source>
</evidence>
<dbReference type="Pfam" id="PF01292">
    <property type="entry name" value="Ni_hydr_CYTB"/>
    <property type="match status" value="1"/>
</dbReference>
<dbReference type="EMBL" id="JAGTAR010000017">
    <property type="protein sequence ID" value="MBR8536241.1"/>
    <property type="molecule type" value="Genomic_DNA"/>
</dbReference>
<sequence length="205" mass="23017">MSDKLYLYPVWIRIWHAVNALCFLVLLISGISMQYSNPAYPLLPFDVAVSSHNMSGIIIFLAYLFFLVAFAFTSNKKHYKLRFKGLTERLVKQIRYYTFGVFKGESSPYPTTEDAKFNPLQQVTYVGVIFVLYPILIVTGLALMFPEAIIDNFFGIGGTLLTALLHASAGFLASLFLVIHLYFATMGASVSANFKSIVNGYHESH</sequence>
<keyword evidence="4 6" id="KW-1133">Transmembrane helix</keyword>
<dbReference type="SUPFAM" id="SSF81342">
    <property type="entry name" value="Transmembrane di-heme cytochromes"/>
    <property type="match status" value="1"/>
</dbReference>
<keyword evidence="9" id="KW-1185">Reference proteome</keyword>
<evidence type="ECO:0000256" key="1">
    <source>
        <dbReference type="ARBA" id="ARBA00004651"/>
    </source>
</evidence>
<keyword evidence="5 6" id="KW-0472">Membrane</keyword>
<dbReference type="GO" id="GO:0020037">
    <property type="term" value="F:heme binding"/>
    <property type="evidence" value="ECO:0007669"/>
    <property type="project" value="TreeGrafter"/>
</dbReference>
<evidence type="ECO:0000256" key="4">
    <source>
        <dbReference type="ARBA" id="ARBA00022989"/>
    </source>
</evidence>
<dbReference type="PANTHER" id="PTHR30485:SF1">
    <property type="entry name" value="CYTOCHROME YDHU-RELATED"/>
    <property type="match status" value="1"/>
</dbReference>